<organism evidence="3 4">
    <name type="scientific">Plasmodium ovale wallikeri</name>
    <dbReference type="NCBI Taxonomy" id="864142"/>
    <lineage>
        <taxon>Eukaryota</taxon>
        <taxon>Sar</taxon>
        <taxon>Alveolata</taxon>
        <taxon>Apicomplexa</taxon>
        <taxon>Aconoidasida</taxon>
        <taxon>Haemosporida</taxon>
        <taxon>Plasmodiidae</taxon>
        <taxon>Plasmodium</taxon>
        <taxon>Plasmodium (Plasmodium)</taxon>
    </lineage>
</organism>
<sequence>MPDRIEDDDEVEDFDDAAKLIAGENYVIYYIFNLQYTYVKFFKSYKNKFDEIISGDNNEQKYGSKCDSIKNTYFSNNNDFSTFCYKFSKYLDSLNDSKYLDDRYMRCAHVNYLLNSNREYNNISKFDKSKLIKACKDISKNVSGSCYGHIDAIREDILEKLEEIYNMYKYFNQVKEKNALCSDDCCVNAQKCVTIYDKYIKNCYIYDTKDLCKALSNFKYEYEEHMKSIECPGTPKILLSPYGNDPIFASLTSFIIILVIFSLSFMLYKFTPFGTWINTKLQNKKKILNNLYEDTFEPLKNYTNKQLSSANSIFKVKYNPV</sequence>
<reference evidence="4 5" key="2">
    <citation type="submission" date="2016-05" db="EMBL/GenBank/DDBJ databases">
        <authorList>
            <person name="Naeem Raeece"/>
        </authorList>
    </citation>
    <scope>NUCLEOTIDE SEQUENCE [LARGE SCALE GENOMIC DNA]</scope>
</reference>
<keyword evidence="1" id="KW-0812">Transmembrane</keyword>
<evidence type="ECO:0000256" key="1">
    <source>
        <dbReference type="SAM" id="Phobius"/>
    </source>
</evidence>
<dbReference type="Proteomes" id="UP000078555">
    <property type="component" value="Unassembled WGS sequence"/>
</dbReference>
<keyword evidence="1" id="KW-1133">Transmembrane helix</keyword>
<feature type="transmembrane region" description="Helical" evidence="1">
    <location>
        <begin position="247"/>
        <end position="268"/>
    </location>
</feature>
<gene>
    <name evidence="2" type="ORF">POVWA1_067980</name>
    <name evidence="3" type="ORF">POVWA2_072860</name>
</gene>
<evidence type="ECO:0000313" key="2">
    <source>
        <dbReference type="EMBL" id="SBT55154.1"/>
    </source>
</evidence>
<protein>
    <submittedName>
        <fullName evidence="3">PIR Superfamily Protein</fullName>
    </submittedName>
</protein>
<dbReference type="AlphaFoldDB" id="A0A1A9AJC1"/>
<accession>A0A1A9AJC1</accession>
<name>A0A1A9AJC1_PLAOA</name>
<dbReference type="Proteomes" id="UP000078550">
    <property type="component" value="Unassembled WGS sequence"/>
</dbReference>
<reference evidence="3" key="1">
    <citation type="submission" date="2016-05" db="EMBL/GenBank/DDBJ databases">
        <authorList>
            <person name="Lavstsen T."/>
            <person name="Jespersen J.S."/>
        </authorList>
    </citation>
    <scope>NUCLEOTIDE SEQUENCE [LARGE SCALE GENOMIC DNA]</scope>
</reference>
<evidence type="ECO:0000313" key="4">
    <source>
        <dbReference type="Proteomes" id="UP000078550"/>
    </source>
</evidence>
<dbReference type="Pfam" id="PF05795">
    <property type="entry name" value="Plasmodium_Vir"/>
    <property type="match status" value="1"/>
</dbReference>
<evidence type="ECO:0000313" key="5">
    <source>
        <dbReference type="Proteomes" id="UP000078555"/>
    </source>
</evidence>
<dbReference type="EMBL" id="FLRE01001327">
    <property type="protein sequence ID" value="SBT56305.1"/>
    <property type="molecule type" value="Genomic_DNA"/>
</dbReference>
<keyword evidence="1" id="KW-0472">Membrane</keyword>
<keyword evidence="5" id="KW-1185">Reference proteome</keyword>
<dbReference type="InterPro" id="IPR008780">
    <property type="entry name" value="Plasmodium_Vir"/>
</dbReference>
<evidence type="ECO:0000313" key="3">
    <source>
        <dbReference type="EMBL" id="SBT56305.1"/>
    </source>
</evidence>
<dbReference type="EMBL" id="FLRD01000596">
    <property type="protein sequence ID" value="SBT55154.1"/>
    <property type="molecule type" value="Genomic_DNA"/>
</dbReference>
<proteinExistence type="predicted"/>